<dbReference type="EMBL" id="CALNXJ010000079">
    <property type="protein sequence ID" value="CAH3161294.1"/>
    <property type="molecule type" value="Genomic_DNA"/>
</dbReference>
<name>A0AAU9XYM7_9CNID</name>
<evidence type="ECO:0000313" key="3">
    <source>
        <dbReference type="Proteomes" id="UP001159428"/>
    </source>
</evidence>
<dbReference type="PANTHER" id="PTHR21301:SF10">
    <property type="entry name" value="REVERSE TRANSCRIPTASE DOMAIN-CONTAINING PROTEIN"/>
    <property type="match status" value="1"/>
</dbReference>
<reference evidence="2 3" key="1">
    <citation type="submission" date="2022-05" db="EMBL/GenBank/DDBJ databases">
        <authorList>
            <consortium name="Genoscope - CEA"/>
            <person name="William W."/>
        </authorList>
    </citation>
    <scope>NUCLEOTIDE SEQUENCE [LARGE SCALE GENOMIC DNA]</scope>
</reference>
<proteinExistence type="predicted"/>
<gene>
    <name evidence="2" type="ORF">PMEA_00032861</name>
</gene>
<sequence length="155" mass="18280">MSTDVYAKPTDSHLYLPFLSSHPVHCKRAVPFGVALGIKRNCSTDEFLQNRCKEYKGYLKSQNYLAELVDKQFDKALSMPRAELLRKKVKPAKKVFHWCSTTIQFCQISKKLLKSTFIYYSPHQRSKKFFLPSQYFPLIVEPKILRRCWRHQNFG</sequence>
<organism evidence="2 3">
    <name type="scientific">Pocillopora meandrina</name>
    <dbReference type="NCBI Taxonomy" id="46732"/>
    <lineage>
        <taxon>Eukaryota</taxon>
        <taxon>Metazoa</taxon>
        <taxon>Cnidaria</taxon>
        <taxon>Anthozoa</taxon>
        <taxon>Hexacorallia</taxon>
        <taxon>Scleractinia</taxon>
        <taxon>Astrocoeniina</taxon>
        <taxon>Pocilloporidae</taxon>
        <taxon>Pocillopora</taxon>
    </lineage>
</organism>
<dbReference type="PANTHER" id="PTHR21301">
    <property type="entry name" value="REVERSE TRANSCRIPTASE"/>
    <property type="match status" value="1"/>
</dbReference>
<accession>A0AAU9XYM7</accession>
<evidence type="ECO:0000313" key="2">
    <source>
        <dbReference type="EMBL" id="CAH3161294.1"/>
    </source>
</evidence>
<dbReference type="InterPro" id="IPR058912">
    <property type="entry name" value="HTH_animal"/>
</dbReference>
<feature type="domain" description="Helix-turn-helix" evidence="1">
    <location>
        <begin position="14"/>
        <end position="73"/>
    </location>
</feature>
<dbReference type="Proteomes" id="UP001159428">
    <property type="component" value="Unassembled WGS sequence"/>
</dbReference>
<comment type="caution">
    <text evidence="2">The sequence shown here is derived from an EMBL/GenBank/DDBJ whole genome shotgun (WGS) entry which is preliminary data.</text>
</comment>
<protein>
    <recommendedName>
        <fullName evidence="1">Helix-turn-helix domain-containing protein</fullName>
    </recommendedName>
</protein>
<keyword evidence="3" id="KW-1185">Reference proteome</keyword>
<dbReference type="Pfam" id="PF26215">
    <property type="entry name" value="HTH_animal"/>
    <property type="match status" value="1"/>
</dbReference>
<dbReference type="AlphaFoldDB" id="A0AAU9XYM7"/>
<evidence type="ECO:0000259" key="1">
    <source>
        <dbReference type="Pfam" id="PF26215"/>
    </source>
</evidence>